<name>A0ACB7ZTT0_9AGAM</name>
<sequence>MSCRDDFDAGSTSPVVCDEETALLSSSPRVKDKKKPTPLPKVQLSILMMVQLIEPVASQSIYPFINQLVWELDITGGDEKKVGYYAGLIESLFFATQAITVLQWSRVSDRIGRKPVLLIGVFGLTLSMLCFGLSRTFWTLVLSRCITGALNGNIGVMKSMMGELTDSTNMAQGFSLMPIAWSLGVTLGPTIGGLLARPQDNFPRLFGGPFWAAYPYFLPCAAAAMCSAITFVCILLFLKETLPRRSSNPAKSKSANAHHIPAAANSDSDYLPPDPASILILTPTSCSDDPVALRSLLIPSILIPVFNYGTIATFEIAMMALIPLFLSTPIPLGGLGFSPSAIGLTMAIFGIINGPMQALFLAPLVDRFGAKRMFEVGVASYIPIFGLFPFISLVAKWQGISALVWVLVVTQLSLAVFQDMAFSCILMFVTASAPNRRSLGATNGLAQTTGSISRTLGPAMSTSMFAYSIQHNLLGGYAVYVILVMLAALALVLASRLDEEAIKQE</sequence>
<keyword evidence="2" id="KW-1185">Reference proteome</keyword>
<comment type="caution">
    <text evidence="1">The sequence shown here is derived from an EMBL/GenBank/DDBJ whole genome shotgun (WGS) entry which is preliminary data.</text>
</comment>
<protein>
    <submittedName>
        <fullName evidence="1">Major facilitator superfamily domain-containing protein</fullName>
    </submittedName>
</protein>
<dbReference type="EMBL" id="MU268601">
    <property type="protein sequence ID" value="KAH7904117.1"/>
    <property type="molecule type" value="Genomic_DNA"/>
</dbReference>
<organism evidence="1 2">
    <name type="scientific">Hygrophoropsis aurantiaca</name>
    <dbReference type="NCBI Taxonomy" id="72124"/>
    <lineage>
        <taxon>Eukaryota</taxon>
        <taxon>Fungi</taxon>
        <taxon>Dikarya</taxon>
        <taxon>Basidiomycota</taxon>
        <taxon>Agaricomycotina</taxon>
        <taxon>Agaricomycetes</taxon>
        <taxon>Agaricomycetidae</taxon>
        <taxon>Boletales</taxon>
        <taxon>Coniophorineae</taxon>
        <taxon>Hygrophoropsidaceae</taxon>
        <taxon>Hygrophoropsis</taxon>
    </lineage>
</organism>
<gene>
    <name evidence="1" type="ORF">BJ138DRAFT_1138608</name>
</gene>
<evidence type="ECO:0000313" key="1">
    <source>
        <dbReference type="EMBL" id="KAH7904117.1"/>
    </source>
</evidence>
<evidence type="ECO:0000313" key="2">
    <source>
        <dbReference type="Proteomes" id="UP000790377"/>
    </source>
</evidence>
<accession>A0ACB7ZTT0</accession>
<proteinExistence type="predicted"/>
<reference evidence="1" key="1">
    <citation type="journal article" date="2021" name="New Phytol.">
        <title>Evolutionary innovations through gain and loss of genes in the ectomycorrhizal Boletales.</title>
        <authorList>
            <person name="Wu G."/>
            <person name="Miyauchi S."/>
            <person name="Morin E."/>
            <person name="Kuo A."/>
            <person name="Drula E."/>
            <person name="Varga T."/>
            <person name="Kohler A."/>
            <person name="Feng B."/>
            <person name="Cao Y."/>
            <person name="Lipzen A."/>
            <person name="Daum C."/>
            <person name="Hundley H."/>
            <person name="Pangilinan J."/>
            <person name="Johnson J."/>
            <person name="Barry K."/>
            <person name="LaButti K."/>
            <person name="Ng V."/>
            <person name="Ahrendt S."/>
            <person name="Min B."/>
            <person name="Choi I.G."/>
            <person name="Park H."/>
            <person name="Plett J.M."/>
            <person name="Magnuson J."/>
            <person name="Spatafora J.W."/>
            <person name="Nagy L.G."/>
            <person name="Henrissat B."/>
            <person name="Grigoriev I.V."/>
            <person name="Yang Z.L."/>
            <person name="Xu J."/>
            <person name="Martin F.M."/>
        </authorList>
    </citation>
    <scope>NUCLEOTIDE SEQUENCE</scope>
    <source>
        <strain evidence="1">ATCC 28755</strain>
    </source>
</reference>
<dbReference type="Proteomes" id="UP000790377">
    <property type="component" value="Unassembled WGS sequence"/>
</dbReference>